<evidence type="ECO:0000256" key="5">
    <source>
        <dbReference type="ARBA" id="ARBA00022747"/>
    </source>
</evidence>
<dbReference type="GO" id="GO:0009007">
    <property type="term" value="F:site-specific DNA-methyltransferase (adenine-specific) activity"/>
    <property type="evidence" value="ECO:0007669"/>
    <property type="project" value="UniProtKB-EC"/>
</dbReference>
<keyword evidence="12" id="KW-1185">Reference proteome</keyword>
<dbReference type="GO" id="GO:0032259">
    <property type="term" value="P:methylation"/>
    <property type="evidence" value="ECO:0007669"/>
    <property type="project" value="UniProtKB-KW"/>
</dbReference>
<dbReference type="Gene3D" id="3.40.50.150">
    <property type="entry name" value="Vaccinia Virus protein VP39"/>
    <property type="match status" value="1"/>
</dbReference>
<proteinExistence type="predicted"/>
<dbReference type="AlphaFoldDB" id="A0A0P6XGU0"/>
<evidence type="ECO:0000313" key="11">
    <source>
        <dbReference type="EMBL" id="KPL70310.1"/>
    </source>
</evidence>
<evidence type="ECO:0000259" key="9">
    <source>
        <dbReference type="Pfam" id="PF07669"/>
    </source>
</evidence>
<evidence type="ECO:0000256" key="8">
    <source>
        <dbReference type="SAM" id="MobiDB-lite"/>
    </source>
</evidence>
<dbReference type="Pfam" id="PF07669">
    <property type="entry name" value="Eco57I"/>
    <property type="match status" value="1"/>
</dbReference>
<evidence type="ECO:0000259" key="10">
    <source>
        <dbReference type="Pfam" id="PF12950"/>
    </source>
</evidence>
<dbReference type="OrthoDB" id="9815272at2"/>
<keyword evidence="5" id="KW-0680">Restriction system</keyword>
<dbReference type="PANTHER" id="PTHR33841">
    <property type="entry name" value="DNA METHYLTRANSFERASE YEEA-RELATED"/>
    <property type="match status" value="1"/>
</dbReference>
<dbReference type="GO" id="GO:0009307">
    <property type="term" value="P:DNA restriction-modification system"/>
    <property type="evidence" value="ECO:0007669"/>
    <property type="project" value="UniProtKB-KW"/>
</dbReference>
<evidence type="ECO:0000256" key="3">
    <source>
        <dbReference type="ARBA" id="ARBA00022679"/>
    </source>
</evidence>
<dbReference type="Proteomes" id="UP000050430">
    <property type="component" value="Unassembled WGS sequence"/>
</dbReference>
<dbReference type="EMBL" id="LGCK01000014">
    <property type="protein sequence ID" value="KPL70310.1"/>
    <property type="molecule type" value="Genomic_DNA"/>
</dbReference>
<dbReference type="InterPro" id="IPR050953">
    <property type="entry name" value="N4_N6_ade-DNA_methylase"/>
</dbReference>
<reference evidence="11 12" key="1">
    <citation type="submission" date="2015-07" db="EMBL/GenBank/DDBJ databases">
        <title>Genome sequence of Leptolinea tardivitalis DSM 16556.</title>
        <authorList>
            <person name="Hemp J."/>
            <person name="Ward L.M."/>
            <person name="Pace L.A."/>
            <person name="Fischer W.W."/>
        </authorList>
    </citation>
    <scope>NUCLEOTIDE SEQUENCE [LARGE SCALE GENOMIC DNA]</scope>
    <source>
        <strain evidence="11 12">YMTK-2</strain>
    </source>
</reference>
<keyword evidence="2" id="KW-0489">Methyltransferase</keyword>
<dbReference type="REBASE" id="132867">
    <property type="entry name" value="LtaYMTK2ORF14215P"/>
</dbReference>
<feature type="region of interest" description="Disordered" evidence="8">
    <location>
        <begin position="915"/>
        <end position="934"/>
    </location>
</feature>
<evidence type="ECO:0000256" key="4">
    <source>
        <dbReference type="ARBA" id="ARBA00022691"/>
    </source>
</evidence>
<dbReference type="RefSeq" id="WP_062422184.1">
    <property type="nucleotide sequence ID" value="NZ_BBYA01000010.1"/>
</dbReference>
<dbReference type="PATRIC" id="fig|229920.5.peg.189"/>
<dbReference type="GO" id="GO:0003677">
    <property type="term" value="F:DNA binding"/>
    <property type="evidence" value="ECO:0007669"/>
    <property type="project" value="UniProtKB-KW"/>
</dbReference>
<name>A0A0P6XGU0_9CHLR</name>
<gene>
    <name evidence="11" type="ORF">ADM99_14215</name>
</gene>
<comment type="catalytic activity">
    <reaction evidence="7">
        <text>a 2'-deoxyadenosine in DNA + S-adenosyl-L-methionine = an N(6)-methyl-2'-deoxyadenosine in DNA + S-adenosyl-L-homocysteine + H(+)</text>
        <dbReference type="Rhea" id="RHEA:15197"/>
        <dbReference type="Rhea" id="RHEA-COMP:12418"/>
        <dbReference type="Rhea" id="RHEA-COMP:12419"/>
        <dbReference type="ChEBI" id="CHEBI:15378"/>
        <dbReference type="ChEBI" id="CHEBI:57856"/>
        <dbReference type="ChEBI" id="CHEBI:59789"/>
        <dbReference type="ChEBI" id="CHEBI:90615"/>
        <dbReference type="ChEBI" id="CHEBI:90616"/>
        <dbReference type="EC" id="2.1.1.72"/>
    </reaction>
</comment>
<evidence type="ECO:0000256" key="1">
    <source>
        <dbReference type="ARBA" id="ARBA00011900"/>
    </source>
</evidence>
<dbReference type="PANTHER" id="PTHR33841:SF1">
    <property type="entry name" value="DNA METHYLTRANSFERASE A"/>
    <property type="match status" value="1"/>
</dbReference>
<protein>
    <recommendedName>
        <fullName evidence="1">site-specific DNA-methyltransferase (adenine-specific)</fullName>
        <ecNumber evidence="1">2.1.1.72</ecNumber>
    </recommendedName>
</protein>
<organism evidence="11 12">
    <name type="scientific">Leptolinea tardivitalis</name>
    <dbReference type="NCBI Taxonomy" id="229920"/>
    <lineage>
        <taxon>Bacteria</taxon>
        <taxon>Bacillati</taxon>
        <taxon>Chloroflexota</taxon>
        <taxon>Anaerolineae</taxon>
        <taxon>Anaerolineales</taxon>
        <taxon>Anaerolineaceae</taxon>
        <taxon>Leptolinea</taxon>
    </lineage>
</organism>
<dbReference type="Pfam" id="PF12950">
    <property type="entry name" value="TaqI_C"/>
    <property type="match status" value="1"/>
</dbReference>
<feature type="domain" description="TaqI-like C-terminal specificity" evidence="10">
    <location>
        <begin position="945"/>
        <end position="1065"/>
    </location>
</feature>
<comment type="caution">
    <text evidence="11">The sequence shown here is derived from an EMBL/GenBank/DDBJ whole genome shotgun (WGS) entry which is preliminary data.</text>
</comment>
<feature type="domain" description="Type II methyltransferase M.TaqI-like" evidence="9">
    <location>
        <begin position="556"/>
        <end position="827"/>
    </location>
</feature>
<evidence type="ECO:0000256" key="7">
    <source>
        <dbReference type="ARBA" id="ARBA00047942"/>
    </source>
</evidence>
<dbReference type="EC" id="2.1.1.72" evidence="1"/>
<keyword evidence="4" id="KW-0949">S-adenosyl-L-methionine</keyword>
<keyword evidence="6" id="KW-0238">DNA-binding</keyword>
<dbReference type="SUPFAM" id="SSF53335">
    <property type="entry name" value="S-adenosyl-L-methionine-dependent methyltransferases"/>
    <property type="match status" value="1"/>
</dbReference>
<dbReference type="InterPro" id="IPR029063">
    <property type="entry name" value="SAM-dependent_MTases_sf"/>
</dbReference>
<accession>A0A0P6XGU0</accession>
<evidence type="ECO:0000256" key="6">
    <source>
        <dbReference type="ARBA" id="ARBA00023125"/>
    </source>
</evidence>
<evidence type="ECO:0000256" key="2">
    <source>
        <dbReference type="ARBA" id="ARBA00022603"/>
    </source>
</evidence>
<sequence>MPMYYHNETLFSEIYLEEITRQTENADVLASLKVLGEYREYADTHNLQSWKESYVHEVLSALGFFAQFKSDHITYLFPMGSSGAENPLSLCYVLLPEDNLDNTTIGRNWAEKIIRALRANDLQWGLLTNGKQWRIYHQDEPTPYETYLEIDLEAILADKAKEAYQIFHKFMKAENFAIHEDGKCQFDRFKQESQDKIDYIEKELANALKQREEGGKGVLSDLCMGYVEELRRRKEGDLDDEGLRKKIYHGAMLYMFRLLFLFYADARRLLSDENHDLLSKVESECRVRHDGIDSGDLTFPIWDSLEHIFVDIDQTYNGGLFSPQESEFTRFLSDTRIGDSYLANVIFNLTTYREKNGQEKPISYRDMSVRHLGTLYEGLLEHKLFIAKEDTEVKVAKSVVQFIPVSQGGKLVIGQYLPVGSVYFAGDPSERKSTGSYYTPEYIVDYIVRNSVGEKLKELKATFLVKEKENLEAFTQAVDEVERSSLASMLEENALEFIRHKVLQLSVLDPAMGSGHFLVNATNLIANSITVLLNEFEIEGQLPSGTAYWRRWVVENCIYGVDLNPLAVELAKLSLWILSMAKDQPLSFLKHHLKCGNSLVGARLDDIGNYPFTSNKNEAGQISLFERDPDYKAAVEKAILRSQMIASQSSSVRHEVEEKKVWLDEIEQILAGYKAICNVHTGLFFNNTAVSENQYKMMVDRKDFSLAFSLEKDSQYFNWELEFPLIFMNQNGFNCVIGNPPYLFTRNEGIVKAEKDYFYSAFKTQSDQLNTFCLFLEQCFHILRENGALGFITPNNWLTISSFSSLRKFLLESANNIKIANVLEKVFESANVDSAILIFSKGREYSDNVSMVELQNGQEVFSVLTNSSTFVSPMFIFNISMLKNKGSSDLIEHIENEAKPLSNFCIVSTGLKAYQTGKGKPPQGDGDKKDRVYHSNRKLDNTYERYLEGRDVKRYQLTWSGQYLSYGNWLAEPRRSVPFDGERILVRQIPSKPPFMVLGTLVNEKYYNDINSMVVFSPMKGVSLKFILGVINSRLISYWFQKKYDKLQRTIFPQFKVNELGSFPIVYDSNNQSHQQIKTHIEVLVSKMLELLSVENIIIGEAENANVFEDVRYINLELDRLIYKLYNLSTKDIEEIEKD</sequence>
<dbReference type="STRING" id="229920.ADM99_14215"/>
<keyword evidence="3" id="KW-0808">Transferase</keyword>
<dbReference type="InterPro" id="IPR025931">
    <property type="entry name" value="TaqI_C"/>
</dbReference>
<dbReference type="InterPro" id="IPR011639">
    <property type="entry name" value="MethylTrfase_TaqI-like_dom"/>
</dbReference>
<dbReference type="PRINTS" id="PR00507">
    <property type="entry name" value="N12N6MTFRASE"/>
</dbReference>
<evidence type="ECO:0000313" key="12">
    <source>
        <dbReference type="Proteomes" id="UP000050430"/>
    </source>
</evidence>
<feature type="compositionally biased region" description="Basic and acidic residues" evidence="8">
    <location>
        <begin position="925"/>
        <end position="934"/>
    </location>
</feature>